<dbReference type="RefSeq" id="XP_013420521.2">
    <property type="nucleotide sequence ID" value="XM_013565067.2"/>
</dbReference>
<keyword evidence="2" id="KW-0472">Membrane</keyword>
<reference evidence="4" key="1">
    <citation type="journal article" date="2015" name="Nat. Commun.">
        <title>The Lingula genome provides insights into brachiopod evolution and the origin of phosphate biomineralization.</title>
        <authorList>
            <person name="Luo Y.J."/>
            <person name="Takeuchi T."/>
            <person name="Koyanagi R."/>
            <person name="Yamada L."/>
            <person name="Kanda M."/>
            <person name="Khalturina M."/>
            <person name="Fujie M."/>
            <person name="Yamasaki S.I."/>
            <person name="Endo K."/>
            <person name="Satoh N."/>
        </authorList>
    </citation>
    <scope>NUCLEOTIDE SEQUENCE</scope>
</reference>
<evidence type="ECO:0000313" key="4">
    <source>
        <dbReference type="RefSeq" id="XP_013420521.2"/>
    </source>
</evidence>
<keyword evidence="2" id="KW-1133">Transmembrane helix</keyword>
<reference evidence="4" key="2">
    <citation type="submission" date="2025-08" db="UniProtKB">
        <authorList>
            <consortium name="RefSeq"/>
        </authorList>
    </citation>
    <scope>IDENTIFICATION</scope>
</reference>
<dbReference type="AlphaFoldDB" id="A0A1S3KE45"/>
<organism evidence="3 4">
    <name type="scientific">Lingula anatina</name>
    <name type="common">Brachiopod</name>
    <name type="synonym">Lingula unguis</name>
    <dbReference type="NCBI Taxonomy" id="7574"/>
    <lineage>
        <taxon>Eukaryota</taxon>
        <taxon>Metazoa</taxon>
        <taxon>Spiralia</taxon>
        <taxon>Lophotrochozoa</taxon>
        <taxon>Brachiopoda</taxon>
        <taxon>Linguliformea</taxon>
        <taxon>Lingulata</taxon>
        <taxon>Lingulida</taxon>
        <taxon>Linguloidea</taxon>
        <taxon>Lingulidae</taxon>
        <taxon>Lingula</taxon>
    </lineage>
</organism>
<keyword evidence="2" id="KW-0812">Transmembrane</keyword>
<dbReference type="InParanoid" id="A0A1S3KE45"/>
<proteinExistence type="predicted"/>
<evidence type="ECO:0000256" key="1">
    <source>
        <dbReference type="SAM" id="MobiDB-lite"/>
    </source>
</evidence>
<gene>
    <name evidence="4" type="primary">LOC106180893</name>
</gene>
<feature type="compositionally biased region" description="Basic and acidic residues" evidence="1">
    <location>
        <begin position="85"/>
        <end position="112"/>
    </location>
</feature>
<feature type="region of interest" description="Disordered" evidence="1">
    <location>
        <begin position="85"/>
        <end position="116"/>
    </location>
</feature>
<protein>
    <submittedName>
        <fullName evidence="4">Uncharacterized protein LOC106180893</fullName>
    </submittedName>
</protein>
<evidence type="ECO:0000256" key="2">
    <source>
        <dbReference type="SAM" id="Phobius"/>
    </source>
</evidence>
<dbReference type="Proteomes" id="UP000085678">
    <property type="component" value="Unplaced"/>
</dbReference>
<dbReference type="GeneID" id="106180893"/>
<sequence>MRLCEMKRRRCRWTMLNRLVSSSKTIFFITVSVMLVVAVYLVGRLETGNPSTVFQVKENSQSGIFEDKSSVENSALGWNRAVKSSDLKTNDEHHDNEAEKEKGWRREKEKKGKFGNFDDMESAINRSFVHVELTSSVPQNKENSASAANLSAQHTIKTTAIPNEGNEEKPNQIPEISTTMKLVTASTRATTVKPYVRKEIILFPPKRTNNEVQQKTIISMQGSESVTPTTILQHYLLHPDTVVNFAVYDTRYSKMVRIFAAQPHDALPLEYSFQETNLGPGKLAKRELVSRSDTFETHYDVLNYYHFECLLPVNLKQPPSHIYIRKEGSHEWS</sequence>
<keyword evidence="3" id="KW-1185">Reference proteome</keyword>
<dbReference type="KEGG" id="lak:106180893"/>
<evidence type="ECO:0000313" key="3">
    <source>
        <dbReference type="Proteomes" id="UP000085678"/>
    </source>
</evidence>
<accession>A0A1S3KE45</accession>
<name>A0A1S3KE45_LINAN</name>
<feature type="transmembrane region" description="Helical" evidence="2">
    <location>
        <begin position="25"/>
        <end position="43"/>
    </location>
</feature>
<feature type="non-terminal residue" evidence="4">
    <location>
        <position position="333"/>
    </location>
</feature>